<reference evidence="1 2" key="1">
    <citation type="submission" date="2024-02" db="EMBL/GenBank/DDBJ databases">
        <title>Chromosome-scale genome assembly of the rough periwinkle Littorina saxatilis.</title>
        <authorList>
            <person name="De Jode A."/>
            <person name="Faria R."/>
            <person name="Formenti G."/>
            <person name="Sims Y."/>
            <person name="Smith T.P."/>
            <person name="Tracey A."/>
            <person name="Wood J.M.D."/>
            <person name="Zagrodzka Z.B."/>
            <person name="Johannesson K."/>
            <person name="Butlin R.K."/>
            <person name="Leder E.H."/>
        </authorList>
    </citation>
    <scope>NUCLEOTIDE SEQUENCE [LARGE SCALE GENOMIC DNA]</scope>
    <source>
        <strain evidence="1">Snail1</strain>
        <tissue evidence="1">Muscle</tissue>
    </source>
</reference>
<comment type="caution">
    <text evidence="1">The sequence shown here is derived from an EMBL/GenBank/DDBJ whole genome shotgun (WGS) entry which is preliminary data.</text>
</comment>
<dbReference type="EMBL" id="JBAMIC010000003">
    <property type="protein sequence ID" value="KAK7109990.1"/>
    <property type="molecule type" value="Genomic_DNA"/>
</dbReference>
<gene>
    <name evidence="1" type="ORF">V1264_013932</name>
</gene>
<proteinExistence type="predicted"/>
<dbReference type="Proteomes" id="UP001374579">
    <property type="component" value="Unassembled WGS sequence"/>
</dbReference>
<keyword evidence="2" id="KW-1185">Reference proteome</keyword>
<accession>A0AAN9BUI5</accession>
<sequence length="200" mass="23400">MSGPRFGSRYGTSKGVYLNRRGNFNHVPIHNYLSGDGKSHVYYGPAYYVPSERSWISYAEYHSLPRESRRDAILMESEDQWREFQAKRDSVHQPSGISVSGYPDLFRRNPLPQLLPFRTKAWIRKWDGAGYFYPPEDTWVHEPRNSWVNGQEGPGIPDGSYRFYNEEDWAKFKYMSQKPRLDCIKLHKSSVPLAPNKTIF</sequence>
<organism evidence="1 2">
    <name type="scientific">Littorina saxatilis</name>
    <dbReference type="NCBI Taxonomy" id="31220"/>
    <lineage>
        <taxon>Eukaryota</taxon>
        <taxon>Metazoa</taxon>
        <taxon>Spiralia</taxon>
        <taxon>Lophotrochozoa</taxon>
        <taxon>Mollusca</taxon>
        <taxon>Gastropoda</taxon>
        <taxon>Caenogastropoda</taxon>
        <taxon>Littorinimorpha</taxon>
        <taxon>Littorinoidea</taxon>
        <taxon>Littorinidae</taxon>
        <taxon>Littorina</taxon>
    </lineage>
</organism>
<dbReference type="AlphaFoldDB" id="A0AAN9BUI5"/>
<evidence type="ECO:0000313" key="2">
    <source>
        <dbReference type="Proteomes" id="UP001374579"/>
    </source>
</evidence>
<protein>
    <submittedName>
        <fullName evidence="1">Uncharacterized protein</fullName>
    </submittedName>
</protein>
<name>A0AAN9BUI5_9CAEN</name>
<evidence type="ECO:0000313" key="1">
    <source>
        <dbReference type="EMBL" id="KAK7109990.1"/>
    </source>
</evidence>